<evidence type="ECO:0000313" key="2">
    <source>
        <dbReference type="Proteomes" id="UP000268004"/>
    </source>
</evidence>
<proteinExistence type="predicted"/>
<reference evidence="1 2" key="1">
    <citation type="submission" date="2018-08" db="EMBL/GenBank/DDBJ databases">
        <title>Recombination of ecologically and evolutionarily significant loci maintains genetic cohesion in the Pseudomonas syringae species complex.</title>
        <authorList>
            <person name="Dillon M."/>
            <person name="Thakur S."/>
            <person name="Almeida R.N.D."/>
            <person name="Weir B.S."/>
            <person name="Guttman D.S."/>
        </authorList>
    </citation>
    <scope>NUCLEOTIDE SEQUENCE [LARGE SCALE GENOMIC DNA]</scope>
    <source>
        <strain evidence="1 2">ICMP 4996</strain>
    </source>
</reference>
<dbReference type="AlphaFoldDB" id="A0A3M4YMY1"/>
<organism evidence="1 2">
    <name type="scientific">Pseudomonas coronafaciens pv. striafaciens</name>
    <dbReference type="NCBI Taxonomy" id="235276"/>
    <lineage>
        <taxon>Bacteria</taxon>
        <taxon>Pseudomonadati</taxon>
        <taxon>Pseudomonadota</taxon>
        <taxon>Gammaproteobacteria</taxon>
        <taxon>Pseudomonadales</taxon>
        <taxon>Pseudomonadaceae</taxon>
        <taxon>Pseudomonas</taxon>
        <taxon>Pseudomonas coronafaciens</taxon>
    </lineage>
</organism>
<dbReference type="EMBL" id="RBSD01000059">
    <property type="protein sequence ID" value="RMR89951.1"/>
    <property type="molecule type" value="Genomic_DNA"/>
</dbReference>
<comment type="caution">
    <text evidence="1">The sequence shown here is derived from an EMBL/GenBank/DDBJ whole genome shotgun (WGS) entry which is preliminary data.</text>
</comment>
<accession>A0A3M4YMY1</accession>
<protein>
    <submittedName>
        <fullName evidence="1">Uncharacterized protein</fullName>
    </submittedName>
</protein>
<name>A0A3M4YMY1_9PSED</name>
<evidence type="ECO:0000313" key="1">
    <source>
        <dbReference type="EMBL" id="RMR89951.1"/>
    </source>
</evidence>
<sequence>MLKTVFCSDFNLPENVAINIYINSLNSSSKKHEMMRELADCFDDQDISWRGLLANDEYEVLNFETEQEAKAYIRRVLWASLDEKI</sequence>
<gene>
    <name evidence="1" type="ORF">ALP78_03870</name>
</gene>
<dbReference type="Proteomes" id="UP000268004">
    <property type="component" value="Unassembled WGS sequence"/>
</dbReference>